<feature type="transmembrane region" description="Helical" evidence="4">
    <location>
        <begin position="28"/>
        <end position="45"/>
    </location>
</feature>
<dbReference type="EMBL" id="JQIF01000097">
    <property type="protein sequence ID" value="KGJ51746.1"/>
    <property type="molecule type" value="Genomic_DNA"/>
</dbReference>
<dbReference type="GO" id="GO:0030983">
    <property type="term" value="F:mismatched DNA binding"/>
    <property type="evidence" value="ECO:0007669"/>
    <property type="project" value="InterPro"/>
</dbReference>
<evidence type="ECO:0000256" key="1">
    <source>
        <dbReference type="ARBA" id="ARBA00022741"/>
    </source>
</evidence>
<dbReference type="SMART" id="SM00534">
    <property type="entry name" value="MUTSac"/>
    <property type="match status" value="1"/>
</dbReference>
<evidence type="ECO:0000259" key="5">
    <source>
        <dbReference type="SMART" id="SM00534"/>
    </source>
</evidence>
<evidence type="ECO:0000313" key="6">
    <source>
        <dbReference type="EMBL" id="KGJ51746.1"/>
    </source>
</evidence>
<dbReference type="GO" id="GO:0005829">
    <property type="term" value="C:cytosol"/>
    <property type="evidence" value="ECO:0007669"/>
    <property type="project" value="TreeGrafter"/>
</dbReference>
<comment type="caution">
    <text evidence="6">The sequence shown here is derived from an EMBL/GenBank/DDBJ whole genome shotgun (WGS) entry which is preliminary data.</text>
</comment>
<dbReference type="GO" id="GO:0140664">
    <property type="term" value="F:ATP-dependent DNA damage sensor activity"/>
    <property type="evidence" value="ECO:0007669"/>
    <property type="project" value="InterPro"/>
</dbReference>
<dbReference type="AlphaFoldDB" id="A0A099I2C9"/>
<keyword evidence="1" id="KW-0547">Nucleotide-binding</keyword>
<dbReference type="PANTHER" id="PTHR11361:SF99">
    <property type="entry name" value="DNA MISMATCH REPAIR PROTEIN"/>
    <property type="match status" value="1"/>
</dbReference>
<evidence type="ECO:0000313" key="7">
    <source>
        <dbReference type="Proteomes" id="UP000030008"/>
    </source>
</evidence>
<dbReference type="GO" id="GO:0005524">
    <property type="term" value="F:ATP binding"/>
    <property type="evidence" value="ECO:0007669"/>
    <property type="project" value="UniProtKB-KW"/>
</dbReference>
<feature type="transmembrane region" description="Helical" evidence="4">
    <location>
        <begin position="239"/>
        <end position="257"/>
    </location>
</feature>
<dbReference type="RefSeq" id="WP_044907299.1">
    <property type="nucleotide sequence ID" value="NZ_JQIF01000097.1"/>
</dbReference>
<proteinExistence type="predicted"/>
<feature type="transmembrane region" description="Helical" evidence="4">
    <location>
        <begin position="325"/>
        <end position="344"/>
    </location>
</feature>
<keyword evidence="2" id="KW-0067">ATP-binding</keyword>
<name>A0A099I2C9_CLOIN</name>
<keyword evidence="4" id="KW-0812">Transmembrane</keyword>
<protein>
    <submittedName>
        <fullName evidence="6">DNA mismatch repair protein</fullName>
    </submittedName>
</protein>
<organism evidence="6 7">
    <name type="scientific">Clostridium innocuum</name>
    <dbReference type="NCBI Taxonomy" id="1522"/>
    <lineage>
        <taxon>Bacteria</taxon>
        <taxon>Bacillati</taxon>
        <taxon>Bacillota</taxon>
        <taxon>Clostridia</taxon>
        <taxon>Eubacteriales</taxon>
        <taxon>Clostridiaceae</taxon>
        <taxon>Clostridium</taxon>
    </lineage>
</organism>
<evidence type="ECO:0000256" key="2">
    <source>
        <dbReference type="ARBA" id="ARBA00022840"/>
    </source>
</evidence>
<evidence type="ECO:0000256" key="3">
    <source>
        <dbReference type="ARBA" id="ARBA00023125"/>
    </source>
</evidence>
<dbReference type="InterPro" id="IPR045076">
    <property type="entry name" value="MutS"/>
</dbReference>
<dbReference type="SUPFAM" id="SSF52540">
    <property type="entry name" value="P-loop containing nucleoside triphosphate hydrolases"/>
    <property type="match status" value="1"/>
</dbReference>
<dbReference type="Gene3D" id="1.10.1420.10">
    <property type="match status" value="1"/>
</dbReference>
<dbReference type="InterPro" id="IPR000432">
    <property type="entry name" value="DNA_mismatch_repair_MutS_C"/>
</dbReference>
<dbReference type="Pfam" id="PF00488">
    <property type="entry name" value="MutS_V"/>
    <property type="match status" value="1"/>
</dbReference>
<keyword evidence="3" id="KW-0238">DNA-binding</keyword>
<dbReference type="GO" id="GO:0006298">
    <property type="term" value="P:mismatch repair"/>
    <property type="evidence" value="ECO:0007669"/>
    <property type="project" value="InterPro"/>
</dbReference>
<keyword evidence="4" id="KW-0472">Membrane</keyword>
<reference evidence="6 7" key="1">
    <citation type="submission" date="2014-08" db="EMBL/GenBank/DDBJ databases">
        <title>Clostridium innocuum, an unnegligible vancomycin-resistant pathogen causing extra-intestinal infections.</title>
        <authorList>
            <person name="Feng Y."/>
            <person name="Chiu C.-H."/>
        </authorList>
    </citation>
    <scope>NUCLEOTIDE SEQUENCE [LARGE SCALE GENOMIC DNA]</scope>
    <source>
        <strain evidence="6 7">AN88</strain>
    </source>
</reference>
<feature type="domain" description="DNA mismatch repair proteins mutS family" evidence="5">
    <location>
        <begin position="417"/>
        <end position="596"/>
    </location>
</feature>
<dbReference type="PANTHER" id="PTHR11361">
    <property type="entry name" value="DNA MISMATCH REPAIR PROTEIN MUTS FAMILY MEMBER"/>
    <property type="match status" value="1"/>
</dbReference>
<sequence length="596" mass="68152">MQIDTLQRKIDETQAVYRSLKQRSSSYAMQRGVLILIALFALFRGYYYEQLFYALCVLSLGLFLYIAAKHRALKQRIEDHEVMMEVLQDVLRRKNNGWKAFQDTGSEFLHEENTQAYDLDLFGDASLYQYLCVAKTVYGRERLAELLSAQQQSRNAMQSRSAAVQECARKTTFTFTLTQLLKLYERHGQRKKRSTMEHILSYMEEEQVQYPRIVRMLCALVSALTLMTLLLFLSGIIHYGPVLILATVSLCLSLLFFMKHAQQLSGVAPLAYLIEDYERIFHLIEETAFQSDALCRIRSDVEEACAAIKKLRRILMLVQLRSNSILFFLVNAFGLLDFQCVIALQDWRQHYGRTLRIWLQDIGELESYLSLAQLNLAKEAVCIADSTPKPPYLHAVNIVHPLLEEGSAVANSITIDNGTYIITGSNMSGKTTFLRTLGINLVLMHAGAGVCADSFCAGSMNLFTSMRVHDNVSEGISTFYAEILRIQQMNEASRKQEPMLVLIDEIFKGTNSADRIYCATSAIRHLHQPWIITLISTHDFELCELSGDPAIRAVNYHFSEYYEKDRICFDYRLKEGKCTTTNARELMRLAGFKEEV</sequence>
<dbReference type="Gene3D" id="3.40.50.300">
    <property type="entry name" value="P-loop containing nucleotide triphosphate hydrolases"/>
    <property type="match status" value="1"/>
</dbReference>
<accession>A0A099I2C9</accession>
<evidence type="ECO:0000256" key="4">
    <source>
        <dbReference type="SAM" id="Phobius"/>
    </source>
</evidence>
<feature type="transmembrane region" description="Helical" evidence="4">
    <location>
        <begin position="51"/>
        <end position="68"/>
    </location>
</feature>
<feature type="transmembrane region" description="Helical" evidence="4">
    <location>
        <begin position="213"/>
        <end position="233"/>
    </location>
</feature>
<keyword evidence="4" id="KW-1133">Transmembrane helix</keyword>
<gene>
    <name evidence="6" type="ORF">CIAN88_18475</name>
</gene>
<dbReference type="Proteomes" id="UP000030008">
    <property type="component" value="Unassembled WGS sequence"/>
</dbReference>
<dbReference type="InterPro" id="IPR027417">
    <property type="entry name" value="P-loop_NTPase"/>
</dbReference>